<feature type="domain" description="Bacterial Ig-like" evidence="1">
    <location>
        <begin position="18"/>
        <end position="102"/>
    </location>
</feature>
<dbReference type="InterPro" id="IPR013783">
    <property type="entry name" value="Ig-like_fold"/>
</dbReference>
<evidence type="ECO:0000313" key="2">
    <source>
        <dbReference type="EMBL" id="MCT2119176.1"/>
    </source>
</evidence>
<evidence type="ECO:0000313" key="3">
    <source>
        <dbReference type="Proteomes" id="UP001206890"/>
    </source>
</evidence>
<feature type="domain" description="Bacterial Ig-like" evidence="1">
    <location>
        <begin position="665"/>
        <end position="748"/>
    </location>
</feature>
<feature type="domain" description="Bacterial Ig-like" evidence="1">
    <location>
        <begin position="395"/>
        <end position="471"/>
    </location>
</feature>
<evidence type="ECO:0000259" key="1">
    <source>
        <dbReference type="Pfam" id="PF16640"/>
    </source>
</evidence>
<proteinExistence type="predicted"/>
<dbReference type="GO" id="GO:0005975">
    <property type="term" value="P:carbohydrate metabolic process"/>
    <property type="evidence" value="ECO:0007669"/>
    <property type="project" value="UniProtKB-ARBA"/>
</dbReference>
<dbReference type="AlphaFoldDB" id="A0AAW5QDU9"/>
<reference evidence="2" key="1">
    <citation type="submission" date="2022-04" db="EMBL/GenBank/DDBJ databases">
        <title>Human microbiome associated bacterial genomes.</title>
        <authorList>
            <person name="Sandstrom S."/>
            <person name="Salamzade R."/>
            <person name="Kalan L.R."/>
        </authorList>
    </citation>
    <scope>NUCLEOTIDE SEQUENCE</scope>
    <source>
        <strain evidence="2">P3-SID1762</strain>
    </source>
</reference>
<dbReference type="EMBL" id="JALXTC010000114">
    <property type="protein sequence ID" value="MCT2119176.1"/>
    <property type="molecule type" value="Genomic_DNA"/>
</dbReference>
<organism evidence="2 3">
    <name type="scientific">Dietzia cinnamea</name>
    <dbReference type="NCBI Taxonomy" id="321318"/>
    <lineage>
        <taxon>Bacteria</taxon>
        <taxon>Bacillati</taxon>
        <taxon>Actinomycetota</taxon>
        <taxon>Actinomycetes</taxon>
        <taxon>Mycobacteriales</taxon>
        <taxon>Dietziaceae</taxon>
        <taxon>Dietzia</taxon>
    </lineage>
</organism>
<comment type="caution">
    <text evidence="2">The sequence shown here is derived from an EMBL/GenBank/DDBJ whole genome shotgun (WGS) entry which is preliminary data.</text>
</comment>
<dbReference type="Proteomes" id="UP001206890">
    <property type="component" value="Unassembled WGS sequence"/>
</dbReference>
<dbReference type="Gene3D" id="2.60.40.10">
    <property type="entry name" value="Immunoglobulins"/>
    <property type="match status" value="9"/>
</dbReference>
<dbReference type="Pfam" id="PF16640">
    <property type="entry name" value="Big_3_5"/>
    <property type="match status" value="4"/>
</dbReference>
<protein>
    <submittedName>
        <fullName evidence="2">Ig-like domain repeat protein</fullName>
    </submittedName>
</protein>
<gene>
    <name evidence="2" type="ORF">M3D93_15695</name>
</gene>
<name>A0AAW5QDU9_9ACTN</name>
<dbReference type="RefSeq" id="WP_259844773.1">
    <property type="nucleotide sequence ID" value="NZ_JALXLT010000039.1"/>
</dbReference>
<accession>A0AAW5QDU9</accession>
<feature type="domain" description="Bacterial Ig-like" evidence="1">
    <location>
        <begin position="480"/>
        <end position="563"/>
    </location>
</feature>
<dbReference type="InterPro" id="IPR032109">
    <property type="entry name" value="Big_3_5"/>
</dbReference>
<sequence length="884" mass="89389">MVRFTLPAVATTTQAISVTPSTGRVGENVTLSTRVSANHGTNTPTGTVRFNVDGQTLTANVVNGVATTTTSFSTTGSKSVTATYIPANSSQWNGSSRSGTVSIQSEATQTNLDLSDVEIIAGDTVRATANVTPADATGDVVFTVGDQTETVPVVGGTATTELTLTDLGRATVNAQFVPADNQRYTTSSDTETVTVGNIATDTDLDVAPTVARVGEQATLTATVTPTDVPGTVTFAVDGAEYPVEVENGLAVATHTFTEQGDFSVEATFTPTDSVRYATSTATGTAQVESEATQTDLTLDATQVIAGDTIVATASVTPATAEGQVEFTVGGQTDTVTLADGTATAEFTLDTAGEATVTATFIPANPDRFTTSEDTATVTVSEQISTNTTVEISANPRVDEAATLTARVSPANAAGTVTFTVDGTEYPATVIDGVATATHTFTAQGEYPVTADFAPTNTDRYSGSSDQATVNVEAETTATDLTLDPIEVTAGGTIVATASVTPADAEGQVQFTVGGQTDTVTLADGTATAEFTLDTAGEATVTATFIPADDQRYTTSSDTETVNVQVEQTQTTLTLAPAEVTVGGTITATAQVTPAEAAGQVRFEYAGQSDTVGVADGVATAEFTVATAGNNTVTATFIPSEADRYSGSSDTRSVTADAVATQTELSLDATEVTVGETVTATASVTPAGVAGNVEFVAGGTPISVPVNAEGVATAELPATAAGELTVTATFIPTDAGRYNGSSDTRTVQVESDVEAVPTTVELDAGTAEPGREVTITARVTPADAQGQVRFTVNGVARTVPVVNGVATLVHVAGEQGEYTVLAEFLPADPGAYAPGEATETLIVDEDADPGTDPQEPSTGSLSIIGLFGSLGLALHSSGSLGSLGS</sequence>